<dbReference type="Pfam" id="PF02397">
    <property type="entry name" value="Bac_transf"/>
    <property type="match status" value="1"/>
</dbReference>
<dbReference type="EMBL" id="SMSJ01000027">
    <property type="protein sequence ID" value="TDH61021.1"/>
    <property type="molecule type" value="Genomic_DNA"/>
</dbReference>
<keyword evidence="2" id="KW-0270">Exopolysaccharide synthesis</keyword>
<dbReference type="PANTHER" id="PTHR30576:SF0">
    <property type="entry name" value="UNDECAPRENYL-PHOSPHATE N-ACETYLGALACTOSAMINYL 1-PHOSPHATE TRANSFERASE-RELATED"/>
    <property type="match status" value="1"/>
</dbReference>
<feature type="domain" description="Bacterial sugar transferase" evidence="4">
    <location>
        <begin position="277"/>
        <end position="413"/>
    </location>
</feature>
<dbReference type="GO" id="GO:0000271">
    <property type="term" value="P:polysaccharide biosynthetic process"/>
    <property type="evidence" value="ECO:0007669"/>
    <property type="project" value="UniProtKB-KW"/>
</dbReference>
<protein>
    <submittedName>
        <fullName evidence="5">Sugar transferase</fullName>
    </submittedName>
</protein>
<keyword evidence="3" id="KW-1133">Transmembrane helix</keyword>
<evidence type="ECO:0000259" key="4">
    <source>
        <dbReference type="Pfam" id="PF02397"/>
    </source>
</evidence>
<proteinExistence type="inferred from homology"/>
<dbReference type="GO" id="GO:0016780">
    <property type="term" value="F:phosphotransferase activity, for other substituted phosphate groups"/>
    <property type="evidence" value="ECO:0007669"/>
    <property type="project" value="TreeGrafter"/>
</dbReference>
<reference evidence="5 6" key="1">
    <citation type="journal article" date="2016" name="J. Microbiol.">
        <title>Dankookia rubra gen. nov., sp. nov., an alphaproteobacterium isolated from sediment of a shallow stream.</title>
        <authorList>
            <person name="Kim W.H."/>
            <person name="Kim D.H."/>
            <person name="Kang K."/>
            <person name="Ahn T.Y."/>
        </authorList>
    </citation>
    <scope>NUCLEOTIDE SEQUENCE [LARGE SCALE GENOMIC DNA]</scope>
    <source>
        <strain evidence="5 6">JCM30602</strain>
    </source>
</reference>
<evidence type="ECO:0000256" key="1">
    <source>
        <dbReference type="ARBA" id="ARBA00006464"/>
    </source>
</evidence>
<accession>A0A4R5QES8</accession>
<feature type="transmembrane region" description="Helical" evidence="3">
    <location>
        <begin position="111"/>
        <end position="133"/>
    </location>
</feature>
<dbReference type="Proteomes" id="UP000295096">
    <property type="component" value="Unassembled WGS sequence"/>
</dbReference>
<comment type="similarity">
    <text evidence="1">Belongs to the bacterial sugar transferase family.</text>
</comment>
<dbReference type="PANTHER" id="PTHR30576">
    <property type="entry name" value="COLANIC BIOSYNTHESIS UDP-GLUCOSE LIPID CARRIER TRANSFERASE"/>
    <property type="match status" value="1"/>
</dbReference>
<evidence type="ECO:0000313" key="5">
    <source>
        <dbReference type="EMBL" id="TDH61021.1"/>
    </source>
</evidence>
<dbReference type="AlphaFoldDB" id="A0A4R5QES8"/>
<keyword evidence="3" id="KW-0472">Membrane</keyword>
<dbReference type="InterPro" id="IPR003362">
    <property type="entry name" value="Bact_transf"/>
</dbReference>
<feature type="transmembrane region" description="Helical" evidence="3">
    <location>
        <begin position="12"/>
        <end position="35"/>
    </location>
</feature>
<keyword evidence="3" id="KW-0812">Transmembrane</keyword>
<organism evidence="5 6">
    <name type="scientific">Dankookia rubra</name>
    <dbReference type="NCBI Taxonomy" id="1442381"/>
    <lineage>
        <taxon>Bacteria</taxon>
        <taxon>Pseudomonadati</taxon>
        <taxon>Pseudomonadota</taxon>
        <taxon>Alphaproteobacteria</taxon>
        <taxon>Acetobacterales</taxon>
        <taxon>Roseomonadaceae</taxon>
        <taxon>Dankookia</taxon>
    </lineage>
</organism>
<gene>
    <name evidence="5" type="ORF">E2C06_18760</name>
</gene>
<evidence type="ECO:0000313" key="6">
    <source>
        <dbReference type="Proteomes" id="UP000295096"/>
    </source>
</evidence>
<evidence type="ECO:0000256" key="3">
    <source>
        <dbReference type="SAM" id="Phobius"/>
    </source>
</evidence>
<feature type="transmembrane region" description="Helical" evidence="3">
    <location>
        <begin position="78"/>
        <end position="99"/>
    </location>
</feature>
<comment type="caution">
    <text evidence="5">The sequence shown here is derived from an EMBL/GenBank/DDBJ whole genome shotgun (WGS) entry which is preliminary data.</text>
</comment>
<keyword evidence="6" id="KW-1185">Reference proteome</keyword>
<feature type="transmembrane region" description="Helical" evidence="3">
    <location>
        <begin position="47"/>
        <end position="66"/>
    </location>
</feature>
<keyword evidence="5" id="KW-0808">Transferase</keyword>
<evidence type="ECO:0000256" key="2">
    <source>
        <dbReference type="ARBA" id="ARBA00023169"/>
    </source>
</evidence>
<feature type="transmembrane region" description="Helical" evidence="3">
    <location>
        <begin position="279"/>
        <end position="303"/>
    </location>
</feature>
<name>A0A4R5QES8_9PROT</name>
<sequence length="413" mass="44563">MVTPSRAGPAAGPVLVLLDTSFALIAWPLALWLALSGLARAPWPGMPAAALHPLACVLFLYALGLYRRDALQQTRRSLGRAPFAVLLGSAGASILATLLPPPFGAPQAGLLFAAAVPCFTLTAFAARVALLLLRNRGAFRRRLIIVGAGERAFDLTVLLRREGGTLGYDVGLIRHPADAAVDSRLARDPNCVVLPAEGGILAAVRAFGADQIVVAPDDRRGLPMEALLACRTSGYPVHEYLPFLENEIGRIDIKRIELGWLLYADGFHFRPLDLALKRALDVAAAALLLVLSGPVLLAAALAVRLEDGGPALYRQSRVTQGGRVFRIMKLRTMRMDAEKAGAVYAQARDPRITRIGNFLRRTRIDELPQLLNVLGGDMSFVGPRPERPEFTADLGHKLPLYEERHLVRAGLTG</sequence>
<dbReference type="OrthoDB" id="9808602at2"/>